<feature type="transmembrane region" description="Helical" evidence="10">
    <location>
        <begin position="367"/>
        <end position="390"/>
    </location>
</feature>
<dbReference type="EMBL" id="JAWXYG010000001">
    <property type="protein sequence ID" value="KAK4286346.1"/>
    <property type="molecule type" value="Genomic_DNA"/>
</dbReference>
<evidence type="ECO:0000256" key="4">
    <source>
        <dbReference type="ARBA" id="ARBA00022692"/>
    </source>
</evidence>
<protein>
    <recommendedName>
        <fullName evidence="10">Transmembrane 9 superfamily member</fullName>
    </recommendedName>
</protein>
<feature type="transmembrane region" description="Helical" evidence="10">
    <location>
        <begin position="396"/>
        <end position="424"/>
    </location>
</feature>
<proteinExistence type="inferred from homology"/>
<feature type="transmembrane region" description="Helical" evidence="10">
    <location>
        <begin position="333"/>
        <end position="355"/>
    </location>
</feature>
<comment type="similarity">
    <text evidence="3 10">Belongs to the nonaspanin (TM9SF) (TC 9.A.2) family.</text>
</comment>
<accession>A0AAE1NBR4</accession>
<feature type="transmembrane region" description="Helical" evidence="10">
    <location>
        <begin position="518"/>
        <end position="542"/>
    </location>
</feature>
<organism evidence="11 12">
    <name type="scientific">Acacia crassicarpa</name>
    <name type="common">northern wattle</name>
    <dbReference type="NCBI Taxonomy" id="499986"/>
    <lineage>
        <taxon>Eukaryota</taxon>
        <taxon>Viridiplantae</taxon>
        <taxon>Streptophyta</taxon>
        <taxon>Embryophyta</taxon>
        <taxon>Tracheophyta</taxon>
        <taxon>Spermatophyta</taxon>
        <taxon>Magnoliopsida</taxon>
        <taxon>eudicotyledons</taxon>
        <taxon>Gunneridae</taxon>
        <taxon>Pentapetalae</taxon>
        <taxon>rosids</taxon>
        <taxon>fabids</taxon>
        <taxon>Fabales</taxon>
        <taxon>Fabaceae</taxon>
        <taxon>Caesalpinioideae</taxon>
        <taxon>mimosoid clade</taxon>
        <taxon>Acacieae</taxon>
        <taxon>Acacia</taxon>
    </lineage>
</organism>
<name>A0AAE1NBR4_9FABA</name>
<feature type="transmembrane region" description="Helical" evidence="10">
    <location>
        <begin position="232"/>
        <end position="254"/>
    </location>
</feature>
<gene>
    <name evidence="11" type="ORF">QN277_002911</name>
</gene>
<keyword evidence="6" id="KW-0967">Endosome</keyword>
<evidence type="ECO:0000256" key="5">
    <source>
        <dbReference type="ARBA" id="ARBA00022729"/>
    </source>
</evidence>
<dbReference type="PANTHER" id="PTHR10766">
    <property type="entry name" value="TRANSMEMBRANE 9 SUPERFAMILY PROTEIN"/>
    <property type="match status" value="1"/>
</dbReference>
<feature type="transmembrane region" description="Helical" evidence="10">
    <location>
        <begin position="445"/>
        <end position="467"/>
    </location>
</feature>
<keyword evidence="8" id="KW-0333">Golgi apparatus</keyword>
<evidence type="ECO:0000256" key="6">
    <source>
        <dbReference type="ARBA" id="ARBA00022753"/>
    </source>
</evidence>
<dbReference type="GO" id="GO:0010008">
    <property type="term" value="C:endosome membrane"/>
    <property type="evidence" value="ECO:0007669"/>
    <property type="project" value="UniProtKB-SubCell"/>
</dbReference>
<keyword evidence="9 10" id="KW-0472">Membrane</keyword>
<dbReference type="GO" id="GO:0000139">
    <property type="term" value="C:Golgi membrane"/>
    <property type="evidence" value="ECO:0007669"/>
    <property type="project" value="UniProtKB-SubCell"/>
</dbReference>
<keyword evidence="12" id="KW-1185">Reference proteome</keyword>
<evidence type="ECO:0000256" key="7">
    <source>
        <dbReference type="ARBA" id="ARBA00022989"/>
    </source>
</evidence>
<feature type="transmembrane region" description="Helical" evidence="10">
    <location>
        <begin position="487"/>
        <end position="506"/>
    </location>
</feature>
<keyword evidence="7 10" id="KW-1133">Transmembrane helix</keyword>
<evidence type="ECO:0000256" key="3">
    <source>
        <dbReference type="ARBA" id="ARBA00005227"/>
    </source>
</evidence>
<keyword evidence="4 10" id="KW-0812">Transmembrane</keyword>
<dbReference type="Proteomes" id="UP001293593">
    <property type="component" value="Unassembled WGS sequence"/>
</dbReference>
<feature type="chain" id="PRO_5041782408" description="Transmembrane 9 superfamily member" evidence="10">
    <location>
        <begin position="27"/>
        <end position="592"/>
    </location>
</feature>
<evidence type="ECO:0000256" key="8">
    <source>
        <dbReference type="ARBA" id="ARBA00023034"/>
    </source>
</evidence>
<evidence type="ECO:0000313" key="11">
    <source>
        <dbReference type="EMBL" id="KAK4286346.1"/>
    </source>
</evidence>
<sequence>MTQVPQALHLLLLCAALALLGPPVAAYPADRGYNVGDPVPLFVNKVGSLNNPSETYEYYDLPFCRPDPIIRKKESLGEVLNGDRLSNTLYHLKFREHKIGETLCQKKLSIDEVAKFKQAIIGEFYFQMYLDDLPFWGFIGRAEEESWAGGGKGPNYYLFKHVQFDVLYNGNQIIEINAFGDPNLAVDITDNVGVDVKFTYSVIWNTTSAHFENRMGRYSRTSLLPVYQKVHWFSFVNSIVIIFLLMGLLTVLYMRHLKSDLKRFSTVTHEDDKEVGWRYIHGDAFRQPPNSPLFFAVLGTGTQLLILVCTLLFLACIGTLYPYNRGGLPNHLVLLYVLSSIIAGYSASSFHAQFAQNGWEKSVILSGLLYTGPVFVTASILNIIGLSYGATAALPLGSIAVIIILFIFLVTPLLALGGVLGYRFRSEFQVPSTTKRHPREIQWLAWYRRTPCLMFIGGLVPFGAVVLQLHQLYASMWGYKIYTLPSMLFVTFITVILITALVNIGLTYIQISVEDHEWWWRSVLCGGSPAIFMFLYSIYFYVRSSMSGLMQLSFFIGYNACMCYAFFLILGAISFRASLLLVRHIDHAVKRE</sequence>
<evidence type="ECO:0000256" key="2">
    <source>
        <dbReference type="ARBA" id="ARBA00004653"/>
    </source>
</evidence>
<feature type="signal peptide" evidence="10">
    <location>
        <begin position="1"/>
        <end position="26"/>
    </location>
</feature>
<dbReference type="PANTHER" id="PTHR10766:SF119">
    <property type="entry name" value="TRANSMEMBRANE 9 SUPERFAMILY MEMBER 5"/>
    <property type="match status" value="1"/>
</dbReference>
<comment type="caution">
    <text evidence="11">The sequence shown here is derived from an EMBL/GenBank/DDBJ whole genome shotgun (WGS) entry which is preliminary data.</text>
</comment>
<dbReference type="GO" id="GO:0072657">
    <property type="term" value="P:protein localization to membrane"/>
    <property type="evidence" value="ECO:0007669"/>
    <property type="project" value="TreeGrafter"/>
</dbReference>
<comment type="subcellular location">
    <subcellularLocation>
        <location evidence="1">Endosome membrane</location>
        <topology evidence="1">Multi-pass membrane protein</topology>
    </subcellularLocation>
    <subcellularLocation>
        <location evidence="2">Golgi apparatus membrane</location>
        <topology evidence="2">Multi-pass membrane protein</topology>
    </subcellularLocation>
</comment>
<feature type="transmembrane region" description="Helical" evidence="10">
    <location>
        <begin position="293"/>
        <end position="321"/>
    </location>
</feature>
<evidence type="ECO:0000256" key="10">
    <source>
        <dbReference type="RuleBase" id="RU363079"/>
    </source>
</evidence>
<feature type="transmembrane region" description="Helical" evidence="10">
    <location>
        <begin position="554"/>
        <end position="582"/>
    </location>
</feature>
<dbReference type="InterPro" id="IPR004240">
    <property type="entry name" value="EMP70"/>
</dbReference>
<keyword evidence="5 10" id="KW-0732">Signal</keyword>
<reference evidence="11" key="1">
    <citation type="submission" date="2023-10" db="EMBL/GenBank/DDBJ databases">
        <title>Chromosome-level genome of the transformable northern wattle, Acacia crassicarpa.</title>
        <authorList>
            <person name="Massaro I."/>
            <person name="Sinha N.R."/>
            <person name="Poethig S."/>
            <person name="Leichty A.R."/>
        </authorList>
    </citation>
    <scope>NUCLEOTIDE SEQUENCE</scope>
    <source>
        <strain evidence="11">Acra3RX</strain>
        <tissue evidence="11">Leaf</tissue>
    </source>
</reference>
<evidence type="ECO:0000256" key="1">
    <source>
        <dbReference type="ARBA" id="ARBA00004337"/>
    </source>
</evidence>
<dbReference type="Pfam" id="PF02990">
    <property type="entry name" value="EMP70"/>
    <property type="match status" value="1"/>
</dbReference>
<evidence type="ECO:0000256" key="9">
    <source>
        <dbReference type="ARBA" id="ARBA00023136"/>
    </source>
</evidence>
<dbReference type="AlphaFoldDB" id="A0AAE1NBR4"/>
<evidence type="ECO:0000313" key="12">
    <source>
        <dbReference type="Proteomes" id="UP001293593"/>
    </source>
</evidence>